<dbReference type="NCBIfam" id="NF040876">
    <property type="entry name" value="RHE_PE00001_fam"/>
    <property type="match status" value="1"/>
</dbReference>
<evidence type="ECO:0000259" key="2">
    <source>
        <dbReference type="Pfam" id="PF07756"/>
    </source>
</evidence>
<sequence>MLILLMFYAFPQSPAKSAQAAPGRTSHAAVAAADLASLLVPLSAADDALARLDERLRASPVRDGWMARADFTESCAALWAEGELVHLEDLVLNDAGMDARSPSHALTRACAYLNLRRKAFALDPRTPLSPTTLLRLAGRAAPAPSAEMPEDDESDRVTADDRDDRQDADLAAALAGLTAATKAAVGALECAGATPLAPSKDAFVYDEEWDEAGRLAAWRHGVADIDDLPPLLGALTLAHSWRELEPIQRQGWLAPLLAALHLRRRGRAKAHLLCLHLGFRALRPKPGSAKTMTARLHQGLAIVEAAAREGLAQHDRLMLARQLLERKCKGRRASSNMPRLAELLISRPVATVPLIARELGVSQQAAQGLVAEIGPGLREITGRKRYRAWAVG</sequence>
<dbReference type="AlphaFoldDB" id="A0A4U8Z766"/>
<dbReference type="Proteomes" id="UP000294360">
    <property type="component" value="Plasmid 2"/>
</dbReference>
<evidence type="ECO:0000313" key="5">
    <source>
        <dbReference type="Proteomes" id="UP000294360"/>
    </source>
</evidence>
<dbReference type="Pfam" id="PF11972">
    <property type="entry name" value="HTH_13"/>
    <property type="match status" value="1"/>
</dbReference>
<dbReference type="Pfam" id="PF07756">
    <property type="entry name" value="DUF1612"/>
    <property type="match status" value="1"/>
</dbReference>
<dbReference type="InterPro" id="IPR011670">
    <property type="entry name" value="DUF1612"/>
</dbReference>
<evidence type="ECO:0000256" key="1">
    <source>
        <dbReference type="SAM" id="MobiDB-lite"/>
    </source>
</evidence>
<dbReference type="InterPro" id="IPR048017">
    <property type="entry name" value="Y4cF-like"/>
</dbReference>
<gene>
    <name evidence="4" type="ORF">MTUNDRAET4_0299</name>
</gene>
<feature type="region of interest" description="Disordered" evidence="1">
    <location>
        <begin position="139"/>
        <end position="161"/>
    </location>
</feature>
<dbReference type="InterPro" id="IPR021068">
    <property type="entry name" value="HTH_DNA-bd"/>
</dbReference>
<reference evidence="4 5" key="1">
    <citation type="submission" date="2019-03" db="EMBL/GenBank/DDBJ databases">
        <authorList>
            <person name="Kox A.R. M."/>
        </authorList>
    </citation>
    <scope>NUCLEOTIDE SEQUENCE [LARGE SCALE GENOMIC DNA]</scope>
    <source>
        <strain evidence="4">MTUNDRAET4 annotated genome</strain>
        <plasmid evidence="5">2</plasmid>
    </source>
</reference>
<feature type="domain" description="HTH DNA binding" evidence="3">
    <location>
        <begin position="337"/>
        <end position="390"/>
    </location>
</feature>
<feature type="domain" description="DUF1612" evidence="2">
    <location>
        <begin position="203"/>
        <end position="328"/>
    </location>
</feature>
<evidence type="ECO:0000313" key="4">
    <source>
        <dbReference type="EMBL" id="VFU16674.1"/>
    </source>
</evidence>
<accession>A0A4U8Z766</accession>
<keyword evidence="4" id="KW-0614">Plasmid</keyword>
<proteinExistence type="predicted"/>
<name>A0A4U8Z766_METTU</name>
<protein>
    <submittedName>
        <fullName evidence="4">HTH DNA binding domain-containing protein</fullName>
    </submittedName>
</protein>
<dbReference type="OrthoDB" id="7989940at2"/>
<organism evidence="4 5">
    <name type="scientific">Methylocella tundrae</name>
    <dbReference type="NCBI Taxonomy" id="227605"/>
    <lineage>
        <taxon>Bacteria</taxon>
        <taxon>Pseudomonadati</taxon>
        <taxon>Pseudomonadota</taxon>
        <taxon>Alphaproteobacteria</taxon>
        <taxon>Hyphomicrobiales</taxon>
        <taxon>Beijerinckiaceae</taxon>
        <taxon>Methylocella</taxon>
    </lineage>
</organism>
<dbReference type="RefSeq" id="WP_134493073.1">
    <property type="nucleotide sequence ID" value="NZ_CP139088.1"/>
</dbReference>
<dbReference type="EMBL" id="LR536451">
    <property type="protein sequence ID" value="VFU16674.1"/>
    <property type="molecule type" value="Genomic_DNA"/>
</dbReference>
<dbReference type="KEGG" id="mtun:MTUNDRAET4_0299.1"/>
<geneLocation type="plasmid" evidence="4 5">
    <name>2</name>
</geneLocation>
<evidence type="ECO:0000259" key="3">
    <source>
        <dbReference type="Pfam" id="PF11972"/>
    </source>
</evidence>